<keyword evidence="2" id="KW-1185">Reference proteome</keyword>
<gene>
    <name evidence="1" type="ORF">BN9_039130</name>
</gene>
<comment type="caution">
    <text evidence="1">The sequence shown here is derived from an EMBL/GenBank/DDBJ whole genome shotgun (WGS) entry which is preliminary data.</text>
</comment>
<sequence length="157" mass="18399">MCKTKVDFLLKMQSISGDTVLHIARSNLSVIVLAYIKCDLNFGNAPLCFTITDKYVSIFTKYEFYIRKVGFSRQILSLLLAVVDRKGPIERWRFSRKNENLFYVVMNPNLSWSDDSSLRDSVNNEQFVPFDPTRYSNRRGRICPQIILHILRIQLHF</sequence>
<accession>A0A024G8Y2</accession>
<protein>
    <submittedName>
        <fullName evidence="1">Uncharacterized protein</fullName>
    </submittedName>
</protein>
<dbReference type="InParanoid" id="A0A024G8Y2"/>
<evidence type="ECO:0000313" key="2">
    <source>
        <dbReference type="Proteomes" id="UP000053237"/>
    </source>
</evidence>
<dbReference type="Proteomes" id="UP000053237">
    <property type="component" value="Unassembled WGS sequence"/>
</dbReference>
<dbReference type="EMBL" id="CAIX01000044">
    <property type="protein sequence ID" value="CCI43129.1"/>
    <property type="molecule type" value="Genomic_DNA"/>
</dbReference>
<proteinExistence type="predicted"/>
<dbReference type="AlphaFoldDB" id="A0A024G8Y2"/>
<organism evidence="1 2">
    <name type="scientific">Albugo candida</name>
    <dbReference type="NCBI Taxonomy" id="65357"/>
    <lineage>
        <taxon>Eukaryota</taxon>
        <taxon>Sar</taxon>
        <taxon>Stramenopiles</taxon>
        <taxon>Oomycota</taxon>
        <taxon>Peronosporomycetes</taxon>
        <taxon>Albuginales</taxon>
        <taxon>Albuginaceae</taxon>
        <taxon>Albugo</taxon>
    </lineage>
</organism>
<evidence type="ECO:0000313" key="1">
    <source>
        <dbReference type="EMBL" id="CCI43129.1"/>
    </source>
</evidence>
<reference evidence="1 2" key="1">
    <citation type="submission" date="2012-05" db="EMBL/GenBank/DDBJ databases">
        <title>Recombination and specialization in a pathogen metapopulation.</title>
        <authorList>
            <person name="Gardiner A."/>
            <person name="Kemen E."/>
            <person name="Schultz-Larsen T."/>
            <person name="MacLean D."/>
            <person name="Van Oosterhout C."/>
            <person name="Jones J.D.G."/>
        </authorList>
    </citation>
    <scope>NUCLEOTIDE SEQUENCE [LARGE SCALE GENOMIC DNA]</scope>
    <source>
        <strain evidence="1 2">Ac Nc2</strain>
    </source>
</reference>
<name>A0A024G8Y2_9STRA</name>